<dbReference type="GO" id="GO:0008360">
    <property type="term" value="P:regulation of cell shape"/>
    <property type="evidence" value="ECO:0007669"/>
    <property type="project" value="UniProtKB-KW"/>
</dbReference>
<sequence length="323" mass="36675">MIYTPVCTSTPGCNPESLDSYPVRNLIIFLRRYFNFFLFLLLEVICFIFVFRTNNHQRAVYLNSANGVSGKLYTQYNDVQYYFHLKATNDSLVRENMRLHNELSTSFDIRDTSANVIHDTLRKYSNDTARKLLSTEVRKFLYREAKVINNSVNQEINTITIRRGSKDGVRPNMGVVGPNGVVGVVRSVSENYAVVISLLYKSRGTGNASNFGVSARLRNSGETGTVGWDGMNAGYILMKDIPRSAKLHRGDTVVTSGYSAVFPENLPVGYIDTFYTSDKSSTAYTIRLKLATNFYNLQYVYVIENLLRDEQTRLEDSTRNLIK</sequence>
<evidence type="ECO:0000256" key="1">
    <source>
        <dbReference type="ARBA" id="ARBA00009369"/>
    </source>
</evidence>
<dbReference type="Pfam" id="PF04085">
    <property type="entry name" value="MreC"/>
    <property type="match status" value="1"/>
</dbReference>
<dbReference type="InterPro" id="IPR042177">
    <property type="entry name" value="Cell/Rod_1"/>
</dbReference>
<gene>
    <name evidence="7" type="primary">mreC</name>
    <name evidence="7" type="ORF">EG028_24100</name>
</gene>
<name>A0A3N4M6J5_9BACT</name>
<dbReference type="InterPro" id="IPR042175">
    <property type="entry name" value="Cell/Rod_MreC_2"/>
</dbReference>
<evidence type="ECO:0000313" key="8">
    <source>
        <dbReference type="Proteomes" id="UP000279089"/>
    </source>
</evidence>
<comment type="similarity">
    <text evidence="1">Belongs to the MreC family.</text>
</comment>
<dbReference type="Gene3D" id="2.40.10.350">
    <property type="entry name" value="Rod shape-determining protein MreC, domain 2"/>
    <property type="match status" value="1"/>
</dbReference>
<evidence type="ECO:0000259" key="6">
    <source>
        <dbReference type="Pfam" id="PF04085"/>
    </source>
</evidence>
<evidence type="ECO:0000256" key="3">
    <source>
        <dbReference type="ARBA" id="ARBA00022960"/>
    </source>
</evidence>
<dbReference type="GO" id="GO:0005886">
    <property type="term" value="C:plasma membrane"/>
    <property type="evidence" value="ECO:0007669"/>
    <property type="project" value="TreeGrafter"/>
</dbReference>
<accession>A0A3N4M6J5</accession>
<keyword evidence="5" id="KW-1133">Transmembrane helix</keyword>
<dbReference type="Proteomes" id="UP000279089">
    <property type="component" value="Unassembled WGS sequence"/>
</dbReference>
<keyword evidence="5" id="KW-0812">Transmembrane</keyword>
<dbReference type="EMBL" id="RMBX01000014">
    <property type="protein sequence ID" value="RPD38788.1"/>
    <property type="molecule type" value="Genomic_DNA"/>
</dbReference>
<comment type="caution">
    <text evidence="7">The sequence shown here is derived from an EMBL/GenBank/DDBJ whole genome shotgun (WGS) entry which is preliminary data.</text>
</comment>
<organism evidence="7 8">
    <name type="scientific">Chitinophaga barathri</name>
    <dbReference type="NCBI Taxonomy" id="1647451"/>
    <lineage>
        <taxon>Bacteria</taxon>
        <taxon>Pseudomonadati</taxon>
        <taxon>Bacteroidota</taxon>
        <taxon>Chitinophagia</taxon>
        <taxon>Chitinophagales</taxon>
        <taxon>Chitinophagaceae</taxon>
        <taxon>Chitinophaga</taxon>
    </lineage>
</organism>
<proteinExistence type="inferred from homology"/>
<dbReference type="NCBIfam" id="NF010532">
    <property type="entry name" value="PRK13922.9-3"/>
    <property type="match status" value="1"/>
</dbReference>
<reference evidence="8" key="1">
    <citation type="submission" date="2018-11" db="EMBL/GenBank/DDBJ databases">
        <title>Chitinophaga lutea sp.nov., isolate from arsenic contaminated soil.</title>
        <authorList>
            <person name="Zong Y."/>
        </authorList>
    </citation>
    <scope>NUCLEOTIDE SEQUENCE [LARGE SCALE GENOMIC DNA]</scope>
    <source>
        <strain evidence="8">YLT18</strain>
    </source>
</reference>
<evidence type="ECO:0000256" key="5">
    <source>
        <dbReference type="SAM" id="Phobius"/>
    </source>
</evidence>
<evidence type="ECO:0000313" key="7">
    <source>
        <dbReference type="EMBL" id="RPD38788.1"/>
    </source>
</evidence>
<keyword evidence="5" id="KW-0472">Membrane</keyword>
<dbReference type="AlphaFoldDB" id="A0A3N4M6J5"/>
<dbReference type="OrthoDB" id="9811827at2"/>
<keyword evidence="8" id="KW-1185">Reference proteome</keyword>
<evidence type="ECO:0000256" key="2">
    <source>
        <dbReference type="ARBA" id="ARBA00013855"/>
    </source>
</evidence>
<dbReference type="PANTHER" id="PTHR34138:SF1">
    <property type="entry name" value="CELL SHAPE-DETERMINING PROTEIN MREC"/>
    <property type="match status" value="1"/>
</dbReference>
<protein>
    <recommendedName>
        <fullName evidence="2">Cell shape-determining protein MreC</fullName>
    </recommendedName>
    <alternativeName>
        <fullName evidence="4">Cell shape protein MreC</fullName>
    </alternativeName>
</protein>
<dbReference type="InterPro" id="IPR055342">
    <property type="entry name" value="MreC_beta-barrel_core"/>
</dbReference>
<feature type="transmembrane region" description="Helical" evidence="5">
    <location>
        <begin position="33"/>
        <end position="51"/>
    </location>
</feature>
<dbReference type="PANTHER" id="PTHR34138">
    <property type="entry name" value="CELL SHAPE-DETERMINING PROTEIN MREC"/>
    <property type="match status" value="1"/>
</dbReference>
<feature type="domain" description="Rod shape-determining protein MreC beta-barrel core" evidence="6">
    <location>
        <begin position="147"/>
        <end position="304"/>
    </location>
</feature>
<dbReference type="Gene3D" id="2.40.10.340">
    <property type="entry name" value="Rod shape-determining protein MreC, domain 1"/>
    <property type="match status" value="1"/>
</dbReference>
<evidence type="ECO:0000256" key="4">
    <source>
        <dbReference type="ARBA" id="ARBA00032089"/>
    </source>
</evidence>
<keyword evidence="3" id="KW-0133">Cell shape</keyword>
<dbReference type="InterPro" id="IPR007221">
    <property type="entry name" value="MreC"/>
</dbReference>